<dbReference type="Gene3D" id="1.10.8.50">
    <property type="match status" value="1"/>
</dbReference>
<evidence type="ECO:0000256" key="3">
    <source>
        <dbReference type="ARBA" id="ARBA00023274"/>
    </source>
</evidence>
<dbReference type="GO" id="GO:0005739">
    <property type="term" value="C:mitochondrion"/>
    <property type="evidence" value="ECO:0007669"/>
    <property type="project" value="TreeGrafter"/>
</dbReference>
<accession>A0A250XD22</accession>
<dbReference type="Proteomes" id="UP000232323">
    <property type="component" value="Unassembled WGS sequence"/>
</dbReference>
<dbReference type="InterPro" id="IPR001892">
    <property type="entry name" value="Ribosomal_uS13"/>
</dbReference>
<dbReference type="Gene3D" id="4.10.910.10">
    <property type="entry name" value="30s ribosomal protein s13, domain 2"/>
    <property type="match status" value="1"/>
</dbReference>
<dbReference type="STRING" id="1157962.A0A250XD22"/>
<dbReference type="AlphaFoldDB" id="A0A250XD22"/>
<organism evidence="5 6">
    <name type="scientific">Chlamydomonas eustigma</name>
    <dbReference type="NCBI Taxonomy" id="1157962"/>
    <lineage>
        <taxon>Eukaryota</taxon>
        <taxon>Viridiplantae</taxon>
        <taxon>Chlorophyta</taxon>
        <taxon>core chlorophytes</taxon>
        <taxon>Chlorophyceae</taxon>
        <taxon>CS clade</taxon>
        <taxon>Chlamydomonadales</taxon>
        <taxon>Chlamydomonadaceae</taxon>
        <taxon>Chlamydomonas</taxon>
    </lineage>
</organism>
<gene>
    <name evidence="5" type="ORF">CEUSTIGMA_g8218.t1</name>
</gene>
<comment type="caution">
    <text evidence="5">The sequence shown here is derived from an EMBL/GenBank/DDBJ whole genome shotgun (WGS) entry which is preliminary data.</text>
</comment>
<dbReference type="GO" id="GO:0006412">
    <property type="term" value="P:translation"/>
    <property type="evidence" value="ECO:0007669"/>
    <property type="project" value="InterPro"/>
</dbReference>
<dbReference type="PROSITE" id="PS50159">
    <property type="entry name" value="RIBOSOMAL_S13_2"/>
    <property type="match status" value="1"/>
</dbReference>
<evidence type="ECO:0000313" key="6">
    <source>
        <dbReference type="Proteomes" id="UP000232323"/>
    </source>
</evidence>
<comment type="similarity">
    <text evidence="1 4">Belongs to the universal ribosomal protein uS13 family.</text>
</comment>
<dbReference type="PANTHER" id="PTHR10871:SF1">
    <property type="entry name" value="SMALL RIBOSOMAL SUBUNIT PROTEIN US13M"/>
    <property type="match status" value="1"/>
</dbReference>
<dbReference type="SUPFAM" id="SSF46946">
    <property type="entry name" value="S13-like H2TH domain"/>
    <property type="match status" value="1"/>
</dbReference>
<dbReference type="PANTHER" id="PTHR10871">
    <property type="entry name" value="30S RIBOSOMAL PROTEIN S13/40S RIBOSOMAL PROTEIN S18"/>
    <property type="match status" value="1"/>
</dbReference>
<reference evidence="5 6" key="1">
    <citation type="submission" date="2017-08" db="EMBL/GenBank/DDBJ databases">
        <title>Acidophilic green algal genome provides insights into adaptation to an acidic environment.</title>
        <authorList>
            <person name="Hirooka S."/>
            <person name="Hirose Y."/>
            <person name="Kanesaki Y."/>
            <person name="Higuchi S."/>
            <person name="Fujiwara T."/>
            <person name="Onuma R."/>
            <person name="Era A."/>
            <person name="Ohbayashi R."/>
            <person name="Uzuka A."/>
            <person name="Nozaki H."/>
            <person name="Yoshikawa H."/>
            <person name="Miyagishima S.Y."/>
        </authorList>
    </citation>
    <scope>NUCLEOTIDE SEQUENCE [LARGE SCALE GENOMIC DNA]</scope>
    <source>
        <strain evidence="5 6">NIES-2499</strain>
    </source>
</reference>
<proteinExistence type="inferred from homology"/>
<dbReference type="InterPro" id="IPR027437">
    <property type="entry name" value="Rbsml_uS13_C"/>
</dbReference>
<dbReference type="GO" id="GO:0003735">
    <property type="term" value="F:structural constituent of ribosome"/>
    <property type="evidence" value="ECO:0007669"/>
    <property type="project" value="InterPro"/>
</dbReference>
<evidence type="ECO:0008006" key="7">
    <source>
        <dbReference type="Google" id="ProtNLM"/>
    </source>
</evidence>
<evidence type="ECO:0000256" key="2">
    <source>
        <dbReference type="ARBA" id="ARBA00022980"/>
    </source>
</evidence>
<evidence type="ECO:0000313" key="5">
    <source>
        <dbReference type="EMBL" id="GAX80782.1"/>
    </source>
</evidence>
<dbReference type="OrthoDB" id="525520at2759"/>
<protein>
    <recommendedName>
        <fullName evidence="7">Ribosomal protein S13</fullName>
    </recommendedName>
</protein>
<sequence>MTLIARTLMRPELHFHIALAKIFGIGKSSALNISEACGISKDMKVKEVKEQYVQKVAQHIHTNYVVGDQLKRNIRDNILQLIEMKSYRGSRHELGLSIRGRTHSNNSTAKKLRHVIMYDTSRS</sequence>
<dbReference type="PIRSF" id="PIRSF002134">
    <property type="entry name" value="Ribosomal_S13"/>
    <property type="match status" value="1"/>
</dbReference>
<keyword evidence="3 4" id="KW-0687">Ribonucleoprotein</keyword>
<name>A0A250XD22_9CHLO</name>
<dbReference type="InterPro" id="IPR010979">
    <property type="entry name" value="Ribosomal_uS13-like_H2TH"/>
</dbReference>
<dbReference type="GO" id="GO:0015935">
    <property type="term" value="C:small ribosomal subunit"/>
    <property type="evidence" value="ECO:0007669"/>
    <property type="project" value="TreeGrafter"/>
</dbReference>
<keyword evidence="2 4" id="KW-0689">Ribosomal protein</keyword>
<dbReference type="GO" id="GO:0003723">
    <property type="term" value="F:RNA binding"/>
    <property type="evidence" value="ECO:0007669"/>
    <property type="project" value="InterPro"/>
</dbReference>
<dbReference type="Pfam" id="PF00416">
    <property type="entry name" value="Ribosomal_S13"/>
    <property type="match status" value="1"/>
</dbReference>
<dbReference type="EMBL" id="BEGY01000056">
    <property type="protein sequence ID" value="GAX80782.1"/>
    <property type="molecule type" value="Genomic_DNA"/>
</dbReference>
<evidence type="ECO:0000256" key="1">
    <source>
        <dbReference type="ARBA" id="ARBA00008080"/>
    </source>
</evidence>
<evidence type="ECO:0000256" key="4">
    <source>
        <dbReference type="RuleBase" id="RU003830"/>
    </source>
</evidence>
<keyword evidence="6" id="KW-1185">Reference proteome</keyword>